<dbReference type="Gene3D" id="3.10.350.10">
    <property type="entry name" value="LysM domain"/>
    <property type="match status" value="4"/>
</dbReference>
<evidence type="ECO:0000256" key="6">
    <source>
        <dbReference type="PROSITE-ProRule" id="PRU01373"/>
    </source>
</evidence>
<dbReference type="Pfam" id="PF03734">
    <property type="entry name" value="YkuD"/>
    <property type="match status" value="1"/>
</dbReference>
<dbReference type="EMBL" id="BAVR01000018">
    <property type="protein sequence ID" value="GAE88396.1"/>
    <property type="molecule type" value="Genomic_DNA"/>
</dbReference>
<dbReference type="InterPro" id="IPR005490">
    <property type="entry name" value="LD_TPept_cat_dom"/>
</dbReference>
<feature type="domain" description="LysM" evidence="7">
    <location>
        <begin position="129"/>
        <end position="173"/>
    </location>
</feature>
<evidence type="ECO:0000256" key="4">
    <source>
        <dbReference type="ARBA" id="ARBA00022984"/>
    </source>
</evidence>
<evidence type="ECO:0000256" key="2">
    <source>
        <dbReference type="ARBA" id="ARBA00022679"/>
    </source>
</evidence>
<dbReference type="InterPro" id="IPR038063">
    <property type="entry name" value="Transpep_catalytic_dom"/>
</dbReference>
<evidence type="ECO:0000259" key="7">
    <source>
        <dbReference type="PROSITE" id="PS51782"/>
    </source>
</evidence>
<evidence type="ECO:0000259" key="8">
    <source>
        <dbReference type="PROSITE" id="PS52029"/>
    </source>
</evidence>
<dbReference type="PANTHER" id="PTHR33734:SF22">
    <property type="entry name" value="MEMBRANE-BOUND LYTIC MUREIN TRANSGLYCOSYLASE D"/>
    <property type="match status" value="1"/>
</dbReference>
<dbReference type="PROSITE" id="PS51782">
    <property type="entry name" value="LYSM"/>
    <property type="match status" value="4"/>
</dbReference>
<organism evidence="9 10">
    <name type="scientific">Acetivibrio straminisolvens JCM 21531</name>
    <dbReference type="NCBI Taxonomy" id="1294263"/>
    <lineage>
        <taxon>Bacteria</taxon>
        <taxon>Bacillati</taxon>
        <taxon>Bacillota</taxon>
        <taxon>Clostridia</taxon>
        <taxon>Eubacteriales</taxon>
        <taxon>Oscillospiraceae</taxon>
        <taxon>Acetivibrio</taxon>
    </lineage>
</organism>
<dbReference type="Gene3D" id="2.40.440.10">
    <property type="entry name" value="L,D-transpeptidase catalytic domain-like"/>
    <property type="match status" value="1"/>
</dbReference>
<feature type="domain" description="LysM" evidence="7">
    <location>
        <begin position="187"/>
        <end position="231"/>
    </location>
</feature>
<sequence>MYSDFNRQCPAGTTSYTVRAGDTLYLIANRFNTTVQAILAANPGIVPERLYIGQVICIPYVQPPQPACPPGSTAYVIKSGDTLAAIATKFNTTVQVLLDANPGIIPERLYVGQVICIPQPSSSCPIGTSPYEIKSGDTLSNIAVKFNTTVEEILYTNPGIVPEKLYVGQIICIPQPKSENPGCPTMNYYVIRRGDTLALIAKIFNVTVQQLINANPGINPNALYVGQVICIPVAPSPVRIIISIAAKTLSLYRNGRLIKSYPVATGKPTTPTPKGTFTIINKQVNPGGPFGTRWMGLSAPHYGIHGTNNPASIGTAASNGCVRMYNADVNELFNQVPVGTIVNIY</sequence>
<dbReference type="GO" id="GO:0016740">
    <property type="term" value="F:transferase activity"/>
    <property type="evidence" value="ECO:0007669"/>
    <property type="project" value="UniProtKB-KW"/>
</dbReference>
<dbReference type="AlphaFoldDB" id="W4V5E0"/>
<dbReference type="SUPFAM" id="SSF54106">
    <property type="entry name" value="LysM domain"/>
    <property type="match status" value="4"/>
</dbReference>
<evidence type="ECO:0000313" key="10">
    <source>
        <dbReference type="Proteomes" id="UP000019109"/>
    </source>
</evidence>
<dbReference type="GO" id="GO:0008360">
    <property type="term" value="P:regulation of cell shape"/>
    <property type="evidence" value="ECO:0007669"/>
    <property type="project" value="UniProtKB-UniRule"/>
</dbReference>
<evidence type="ECO:0000256" key="1">
    <source>
        <dbReference type="ARBA" id="ARBA00004752"/>
    </source>
</evidence>
<keyword evidence="4 6" id="KW-0573">Peptidoglycan synthesis</keyword>
<feature type="domain" description="LysM" evidence="7">
    <location>
        <begin position="73"/>
        <end position="117"/>
    </location>
</feature>
<dbReference type="InterPro" id="IPR036779">
    <property type="entry name" value="LysM_dom_sf"/>
</dbReference>
<name>W4V5E0_9FIRM</name>
<evidence type="ECO:0000256" key="3">
    <source>
        <dbReference type="ARBA" id="ARBA00022960"/>
    </source>
</evidence>
<feature type="active site" description="Nucleophile" evidence="6">
    <location>
        <position position="321"/>
    </location>
</feature>
<dbReference type="UniPathway" id="UPA00219"/>
<keyword evidence="10" id="KW-1185">Reference proteome</keyword>
<dbReference type="CDD" id="cd16913">
    <property type="entry name" value="YkuD_like"/>
    <property type="match status" value="1"/>
</dbReference>
<dbReference type="GO" id="GO:0009252">
    <property type="term" value="P:peptidoglycan biosynthetic process"/>
    <property type="evidence" value="ECO:0007669"/>
    <property type="project" value="UniProtKB-UniPathway"/>
</dbReference>
<reference evidence="9" key="1">
    <citation type="journal article" date="2014" name="Genome Announc.">
        <title>Draft Genome Sequence of Clostridium straminisolvens Strain JCM 21531T, Isolated from a Cellulose-Degrading Bacterial Community.</title>
        <authorList>
            <person name="Yuki M."/>
            <person name="Oshima K."/>
            <person name="Suda W."/>
            <person name="Sakamoto M."/>
            <person name="Kitamura K."/>
            <person name="Iida T."/>
            <person name="Hattori M."/>
            <person name="Ohkuma M."/>
        </authorList>
    </citation>
    <scope>NUCLEOTIDE SEQUENCE [LARGE SCALE GENOMIC DNA]</scope>
    <source>
        <strain evidence="9">JCM 21531</strain>
    </source>
</reference>
<evidence type="ECO:0000313" key="9">
    <source>
        <dbReference type="EMBL" id="GAE88396.1"/>
    </source>
</evidence>
<dbReference type="STRING" id="1294263.JCM21531_1838"/>
<dbReference type="Pfam" id="PF01476">
    <property type="entry name" value="LysM"/>
    <property type="match status" value="4"/>
</dbReference>
<dbReference type="CDD" id="cd00118">
    <property type="entry name" value="LysM"/>
    <property type="match status" value="4"/>
</dbReference>
<dbReference type="InterPro" id="IPR018392">
    <property type="entry name" value="LysM"/>
</dbReference>
<dbReference type="PROSITE" id="PS52029">
    <property type="entry name" value="LD_TPASE"/>
    <property type="match status" value="1"/>
</dbReference>
<dbReference type="PANTHER" id="PTHR33734">
    <property type="entry name" value="LYSM DOMAIN-CONTAINING GPI-ANCHORED PROTEIN 2"/>
    <property type="match status" value="1"/>
</dbReference>
<feature type="active site" description="Proton donor/acceptor" evidence="6">
    <location>
        <position position="305"/>
    </location>
</feature>
<accession>W4V5E0</accession>
<evidence type="ECO:0000256" key="5">
    <source>
        <dbReference type="ARBA" id="ARBA00023316"/>
    </source>
</evidence>
<dbReference type="GO" id="GO:0071555">
    <property type="term" value="P:cell wall organization"/>
    <property type="evidence" value="ECO:0007669"/>
    <property type="project" value="UniProtKB-UniRule"/>
</dbReference>
<comment type="pathway">
    <text evidence="1 6">Cell wall biogenesis; peptidoglycan biosynthesis.</text>
</comment>
<dbReference type="SMART" id="SM00257">
    <property type="entry name" value="LysM"/>
    <property type="match status" value="4"/>
</dbReference>
<proteinExistence type="predicted"/>
<feature type="domain" description="L,D-TPase catalytic" evidence="8">
    <location>
        <begin position="238"/>
        <end position="345"/>
    </location>
</feature>
<comment type="caution">
    <text evidence="9">The sequence shown here is derived from an EMBL/GenBank/DDBJ whole genome shotgun (WGS) entry which is preliminary data.</text>
</comment>
<protein>
    <recommendedName>
        <fullName evidence="11">Protein erfK/srfK</fullName>
    </recommendedName>
</protein>
<keyword evidence="5 6" id="KW-0961">Cell wall biogenesis/degradation</keyword>
<gene>
    <name evidence="9" type="ORF">JCM21531_1838</name>
</gene>
<feature type="domain" description="LysM" evidence="7">
    <location>
        <begin position="14"/>
        <end position="58"/>
    </location>
</feature>
<keyword evidence="2" id="KW-0808">Transferase</keyword>
<keyword evidence="3 6" id="KW-0133">Cell shape</keyword>
<dbReference type="SUPFAM" id="SSF141523">
    <property type="entry name" value="L,D-transpeptidase catalytic domain-like"/>
    <property type="match status" value="1"/>
</dbReference>
<dbReference type="Proteomes" id="UP000019109">
    <property type="component" value="Unassembled WGS sequence"/>
</dbReference>
<evidence type="ECO:0008006" key="11">
    <source>
        <dbReference type="Google" id="ProtNLM"/>
    </source>
</evidence>